<feature type="transmembrane region" description="Helical" evidence="9">
    <location>
        <begin position="445"/>
        <end position="474"/>
    </location>
</feature>
<proteinExistence type="inferred from homology"/>
<dbReference type="GO" id="GO:0034203">
    <property type="term" value="P:glycolipid translocation"/>
    <property type="evidence" value="ECO:0007669"/>
    <property type="project" value="TreeGrafter"/>
</dbReference>
<sequence>MSSNENLLYSLIRSKTILNLNSKLLFGLINILVNGLIIRYVNLNIIGIANIRLKLYYTTILFISRESLRYNIPYLNNIGSIYHYINLIWLIISLQLLIILFFFFLTLFIKTNNKQYLGKFYNQPSFIYILSAFIELLSEPFYLLSRITGNDHIHIYIEFIASTIGIVIQTYLVINNVESSLLYYGFGYLIKSIIITLTYYIYFLIKRKEERYRLFLISSFNHLFIKAISPFVDHKLFNETIQFFKQGISMKILKEGQIYLITIFYLISYEEQAIIHISYLLEDFFPSVIFSTIQQISFNYFHKIFSTRKIDRTMIKTNKYIKDDQILLREKEYNQQYYQFNRQISTPNEERTIKLNALTLYNNLIRLILIISLLILTFVIPYSSSIINIYIGSKLSINSKYVLYIRLYLIKIILNGINGISQSFLESIMLIKQLNNYRNILLYKSFIYLLLSYIFIRLFGIIGIIIIDCLYIFGRIIINNYLINKYFIRNSLNKSYLFSLHYIFLLLISLIILNISKYLIDNIFGEISFAFSFIIIITFLTLIQEKQLIHYIYCIIKLNY</sequence>
<feature type="transmembrane region" description="Helical" evidence="9">
    <location>
        <begin position="186"/>
        <end position="205"/>
    </location>
</feature>
<dbReference type="PANTHER" id="PTHR13117:SF5">
    <property type="entry name" value="PROTEIN RFT1 HOMOLOG"/>
    <property type="match status" value="1"/>
</dbReference>
<keyword evidence="7 9" id="KW-0472">Membrane</keyword>
<name>A0A814WMY0_9BILA</name>
<dbReference type="PANTHER" id="PTHR13117">
    <property type="entry name" value="ENDOPLASMIC RETICULUM MULTISPAN TRANSMEMBRANE PROTEIN-RELATED"/>
    <property type="match status" value="1"/>
</dbReference>
<feature type="transmembrane region" description="Helical" evidence="9">
    <location>
        <begin position="20"/>
        <end position="38"/>
    </location>
</feature>
<dbReference type="InterPro" id="IPR007594">
    <property type="entry name" value="RFT1"/>
</dbReference>
<comment type="function">
    <text evidence="8 9">Intramembrane glycolipid transporter that operates in the biosynthetic pathway of dolichol-linked oligosaccharides, the glycan precursors employed in protein asparagine (N)-glycosylation. The sequential addition of sugars to dolichol pyrophosphate produces dolichol-linked oligosaccharides containing fourteen sugars, including two GlcNAcs, nine mannoses and three glucoses. Once assembled, the oligosaccharide is transferred from the lipid to nascent proteins by oligosaccharyltransferases. The assembly of dolichol-linked oligosaccharides begins on the cytosolic side of the endoplasmic reticulum membrane and finishes in its lumen. RFT1 could mediate the translocation of the cytosolically oriented intermediate DolPP-GlcNAc2Man5, produced by ALG11, into the ER lumen where dolichol-linked oligosaccharides assembly continues. However, the intramembrane lipid transporter activity could not be confirmed in vitro.</text>
</comment>
<dbReference type="GO" id="GO:0006488">
    <property type="term" value="P:dolichol-linked oligosaccharide biosynthetic process"/>
    <property type="evidence" value="ECO:0007669"/>
    <property type="project" value="InterPro"/>
</dbReference>
<evidence type="ECO:0000256" key="3">
    <source>
        <dbReference type="ARBA" id="ARBA00010288"/>
    </source>
</evidence>
<dbReference type="Proteomes" id="UP000663864">
    <property type="component" value="Unassembled WGS sequence"/>
</dbReference>
<evidence type="ECO:0000313" key="11">
    <source>
        <dbReference type="EMBL" id="CAF3730326.1"/>
    </source>
</evidence>
<evidence type="ECO:0000256" key="2">
    <source>
        <dbReference type="ARBA" id="ARBA00004922"/>
    </source>
</evidence>
<dbReference type="AlphaFoldDB" id="A0A814WMY0"/>
<evidence type="ECO:0000256" key="6">
    <source>
        <dbReference type="ARBA" id="ARBA00022989"/>
    </source>
</evidence>
<organism evidence="10 12">
    <name type="scientific">Rotaria sordida</name>
    <dbReference type="NCBI Taxonomy" id="392033"/>
    <lineage>
        <taxon>Eukaryota</taxon>
        <taxon>Metazoa</taxon>
        <taxon>Spiralia</taxon>
        <taxon>Gnathifera</taxon>
        <taxon>Rotifera</taxon>
        <taxon>Eurotatoria</taxon>
        <taxon>Bdelloidea</taxon>
        <taxon>Philodinida</taxon>
        <taxon>Philodinidae</taxon>
        <taxon>Rotaria</taxon>
    </lineage>
</organism>
<evidence type="ECO:0000256" key="4">
    <source>
        <dbReference type="ARBA" id="ARBA00022692"/>
    </source>
</evidence>
<comment type="similarity">
    <text evidence="3 9">Belongs to the RFT1 family.</text>
</comment>
<evidence type="ECO:0000256" key="5">
    <source>
        <dbReference type="ARBA" id="ARBA00022824"/>
    </source>
</evidence>
<dbReference type="EMBL" id="CAJOBD010000873">
    <property type="protein sequence ID" value="CAF3730326.1"/>
    <property type="molecule type" value="Genomic_DNA"/>
</dbReference>
<feature type="transmembrane region" description="Helical" evidence="9">
    <location>
        <begin position="495"/>
        <end position="516"/>
    </location>
</feature>
<feature type="transmembrane region" description="Helical" evidence="9">
    <location>
        <begin position="522"/>
        <end position="543"/>
    </location>
</feature>
<dbReference type="Proteomes" id="UP000663836">
    <property type="component" value="Unassembled WGS sequence"/>
</dbReference>
<evidence type="ECO:0000313" key="10">
    <source>
        <dbReference type="EMBL" id="CAF1206163.1"/>
    </source>
</evidence>
<evidence type="ECO:0000256" key="8">
    <source>
        <dbReference type="ARBA" id="ARBA00045912"/>
    </source>
</evidence>
<evidence type="ECO:0000313" key="12">
    <source>
        <dbReference type="Proteomes" id="UP000663864"/>
    </source>
</evidence>
<accession>A0A814WMY0</accession>
<evidence type="ECO:0000256" key="1">
    <source>
        <dbReference type="ARBA" id="ARBA00004477"/>
    </source>
</evidence>
<keyword evidence="5" id="KW-0256">Endoplasmic reticulum</keyword>
<keyword evidence="6 9" id="KW-1133">Transmembrane helix</keyword>
<feature type="transmembrane region" description="Helical" evidence="9">
    <location>
        <begin position="403"/>
        <end position="425"/>
    </location>
</feature>
<reference evidence="10" key="1">
    <citation type="submission" date="2021-02" db="EMBL/GenBank/DDBJ databases">
        <authorList>
            <person name="Nowell W R."/>
        </authorList>
    </citation>
    <scope>NUCLEOTIDE SEQUENCE</scope>
</reference>
<comment type="subcellular location">
    <subcellularLocation>
        <location evidence="1 9">Endoplasmic reticulum membrane</location>
        <topology evidence="1 9">Multi-pass membrane protein</topology>
    </subcellularLocation>
</comment>
<comment type="pathway">
    <text evidence="2">Protein modification; protein glycosylation.</text>
</comment>
<dbReference type="GO" id="GO:0005789">
    <property type="term" value="C:endoplasmic reticulum membrane"/>
    <property type="evidence" value="ECO:0007669"/>
    <property type="project" value="UniProtKB-SubCell"/>
</dbReference>
<dbReference type="Pfam" id="PF04506">
    <property type="entry name" value="Rft-1"/>
    <property type="match status" value="1"/>
</dbReference>
<protein>
    <recommendedName>
        <fullName evidence="9">Protein RFT1 homolog</fullName>
    </recommendedName>
</protein>
<evidence type="ECO:0000256" key="9">
    <source>
        <dbReference type="RuleBase" id="RU365067"/>
    </source>
</evidence>
<keyword evidence="4 9" id="KW-0812">Transmembrane</keyword>
<feature type="transmembrane region" description="Helical" evidence="9">
    <location>
        <begin position="84"/>
        <end position="105"/>
    </location>
</feature>
<dbReference type="EMBL" id="CAJNOT010001483">
    <property type="protein sequence ID" value="CAF1206163.1"/>
    <property type="molecule type" value="Genomic_DNA"/>
</dbReference>
<comment type="caution">
    <text evidence="10">The sequence shown here is derived from an EMBL/GenBank/DDBJ whole genome shotgun (WGS) entry which is preliminary data.</text>
</comment>
<evidence type="ECO:0000256" key="7">
    <source>
        <dbReference type="ARBA" id="ARBA00023136"/>
    </source>
</evidence>
<feature type="transmembrane region" description="Helical" evidence="9">
    <location>
        <begin position="155"/>
        <end position="174"/>
    </location>
</feature>
<feature type="transmembrane region" description="Helical" evidence="9">
    <location>
        <begin position="125"/>
        <end position="143"/>
    </location>
</feature>
<gene>
    <name evidence="11" type="ORF">JBS370_LOCUS11369</name>
    <name evidence="10" type="ORF">ZHD862_LOCUS23118</name>
</gene>
<feature type="transmembrane region" description="Helical" evidence="9">
    <location>
        <begin position="364"/>
        <end position="391"/>
    </location>
</feature>